<protein>
    <submittedName>
        <fullName evidence="1">Uncharacterized protein</fullName>
    </submittedName>
</protein>
<reference evidence="1" key="1">
    <citation type="submission" date="2022-03" db="EMBL/GenBank/DDBJ databases">
        <title>Identification of a novel bacterium isolated from mangrove sediments.</title>
        <authorList>
            <person name="Pan X."/>
        </authorList>
    </citation>
    <scope>NUCLEOTIDE SEQUENCE</scope>
    <source>
        <strain evidence="1">B2580</strain>
    </source>
</reference>
<accession>A0ABT0B4H4</accession>
<dbReference type="Proteomes" id="UP001162880">
    <property type="component" value="Unassembled WGS sequence"/>
</dbReference>
<dbReference type="EMBL" id="JALHLE010000023">
    <property type="protein sequence ID" value="MCJ2179784.1"/>
    <property type="molecule type" value="Genomic_DNA"/>
</dbReference>
<sequence length="94" mass="10619">MTRLDDLTKIYWHGIQDALTDNSAGVDFRQFSAISQRFLSEYKQLETDGLPGQTIALAMLGATLNLCNIFGGHEQLPMVLRNIADRIDNERNIH</sequence>
<proteinExistence type="predicted"/>
<comment type="caution">
    <text evidence="1">The sequence shown here is derived from an EMBL/GenBank/DDBJ whole genome shotgun (WGS) entry which is preliminary data.</text>
</comment>
<keyword evidence="2" id="KW-1185">Reference proteome</keyword>
<gene>
    <name evidence="1" type="ORF">MTR64_14520</name>
</gene>
<dbReference type="RefSeq" id="WP_243994870.1">
    <property type="nucleotide sequence ID" value="NZ_JALHLE010000023.1"/>
</dbReference>
<name>A0ABT0B4H4_9SPHN</name>
<evidence type="ECO:0000313" key="1">
    <source>
        <dbReference type="EMBL" id="MCJ2179784.1"/>
    </source>
</evidence>
<organism evidence="1 2">
    <name type="scientific">Novosphingobium album</name>
    <name type="common">ex Hu et al. 2023</name>
    <dbReference type="NCBI Taxonomy" id="2930093"/>
    <lineage>
        <taxon>Bacteria</taxon>
        <taxon>Pseudomonadati</taxon>
        <taxon>Pseudomonadota</taxon>
        <taxon>Alphaproteobacteria</taxon>
        <taxon>Sphingomonadales</taxon>
        <taxon>Sphingomonadaceae</taxon>
        <taxon>Novosphingobium</taxon>
    </lineage>
</organism>
<evidence type="ECO:0000313" key="2">
    <source>
        <dbReference type="Proteomes" id="UP001162880"/>
    </source>
</evidence>